<dbReference type="Gramene" id="EOY24380">
    <property type="protein sequence ID" value="EOY24380"/>
    <property type="gene ID" value="TCM_015996"/>
</dbReference>
<evidence type="ECO:0000256" key="1">
    <source>
        <dbReference type="ARBA" id="ARBA00008965"/>
    </source>
</evidence>
<dbReference type="InterPro" id="IPR051636">
    <property type="entry name" value="Plant_LTP/defense-related"/>
</dbReference>
<organism evidence="3 4">
    <name type="scientific">Theobroma cacao</name>
    <name type="common">Cacao</name>
    <name type="synonym">Cocoa</name>
    <dbReference type="NCBI Taxonomy" id="3641"/>
    <lineage>
        <taxon>Eukaryota</taxon>
        <taxon>Viridiplantae</taxon>
        <taxon>Streptophyta</taxon>
        <taxon>Embryophyta</taxon>
        <taxon>Tracheophyta</taxon>
        <taxon>Spermatophyta</taxon>
        <taxon>Magnoliopsida</taxon>
        <taxon>eudicotyledons</taxon>
        <taxon>Gunneridae</taxon>
        <taxon>Pentapetalae</taxon>
        <taxon>rosids</taxon>
        <taxon>malvids</taxon>
        <taxon>Malvales</taxon>
        <taxon>Malvaceae</taxon>
        <taxon>Byttnerioideae</taxon>
        <taxon>Theobroma</taxon>
    </lineage>
</organism>
<name>A0A061G3E5_THECC</name>
<dbReference type="STRING" id="3641.A0A061G3E5"/>
<keyword evidence="4" id="KW-1185">Reference proteome</keyword>
<dbReference type="EMBL" id="CM001881">
    <property type="protein sequence ID" value="EOY24380.1"/>
    <property type="molecule type" value="Genomic_DNA"/>
</dbReference>
<dbReference type="Proteomes" id="UP000026915">
    <property type="component" value="Chromosome 3"/>
</dbReference>
<dbReference type="CDD" id="cd01958">
    <property type="entry name" value="HPS_like"/>
    <property type="match status" value="1"/>
</dbReference>
<sequence>MESYMGIGRPPDEIDQGNYGQEITRYNEPLKLENSEKQPMKPNHHLRKPRLTFKCLVIGCYSWLILYKLYIDKLENKLITDDVIKISSTVSVGFLSFMWELSQTYVIAGIGFTNNCSSSHPQPALFVNGQRSTQMPKGYLTLNLWANVLGDFLKLGVGKPHSPCCSLIKGLVDVELDACLCTVVKANILGLVNVEAPIQLGLPIDFCGMNHRDYNCQ</sequence>
<proteinExistence type="inferred from homology"/>
<dbReference type="Gene3D" id="1.10.110.10">
    <property type="entry name" value="Plant lipid-transfer and hydrophobic proteins"/>
    <property type="match status" value="1"/>
</dbReference>
<dbReference type="AlphaFoldDB" id="A0A061G3E5"/>
<dbReference type="SUPFAM" id="SSF47699">
    <property type="entry name" value="Bifunctional inhibitor/lipid-transfer protein/seed storage 2S albumin"/>
    <property type="match status" value="1"/>
</dbReference>
<protein>
    <recommendedName>
        <fullName evidence="2">Hydrophobic seed protein domain-containing protein</fullName>
    </recommendedName>
</protein>
<dbReference type="InterPro" id="IPR027923">
    <property type="entry name" value="Hydrophob_seed_dom"/>
</dbReference>
<comment type="similarity">
    <text evidence="1">Belongs to the plant LTP family. PEARLI1 subfamily.</text>
</comment>
<gene>
    <name evidence="3" type="ORF">TCM_015996</name>
</gene>
<feature type="domain" description="Hydrophobic seed protein" evidence="2">
    <location>
        <begin position="138"/>
        <end position="216"/>
    </location>
</feature>
<evidence type="ECO:0000313" key="3">
    <source>
        <dbReference type="EMBL" id="EOY24380.1"/>
    </source>
</evidence>
<accession>A0A061G3E5</accession>
<dbReference type="InParanoid" id="A0A061G3E5"/>
<dbReference type="PANTHER" id="PTHR31731">
    <property type="match status" value="1"/>
</dbReference>
<evidence type="ECO:0000313" key="4">
    <source>
        <dbReference type="Proteomes" id="UP000026915"/>
    </source>
</evidence>
<dbReference type="Pfam" id="PF14547">
    <property type="entry name" value="Hydrophob_seed"/>
    <property type="match status" value="1"/>
</dbReference>
<reference evidence="3 4" key="1">
    <citation type="journal article" date="2013" name="Genome Biol.">
        <title>The genome sequence of the most widely cultivated cacao type and its use to identify candidate genes regulating pod color.</title>
        <authorList>
            <person name="Motamayor J.C."/>
            <person name="Mockaitis K."/>
            <person name="Schmutz J."/>
            <person name="Haiminen N."/>
            <person name="Iii D.L."/>
            <person name="Cornejo O."/>
            <person name="Findley S.D."/>
            <person name="Zheng P."/>
            <person name="Utro F."/>
            <person name="Royaert S."/>
            <person name="Saski C."/>
            <person name="Jenkins J."/>
            <person name="Podicheti R."/>
            <person name="Zhao M."/>
            <person name="Scheffler B.E."/>
            <person name="Stack J.C."/>
            <person name="Feltus F.A."/>
            <person name="Mustiga G.M."/>
            <person name="Amores F."/>
            <person name="Phillips W."/>
            <person name="Marelli J.P."/>
            <person name="May G.D."/>
            <person name="Shapiro H."/>
            <person name="Ma J."/>
            <person name="Bustamante C.D."/>
            <person name="Schnell R.J."/>
            <person name="Main D."/>
            <person name="Gilbert D."/>
            <person name="Parida L."/>
            <person name="Kuhn D.N."/>
        </authorList>
    </citation>
    <scope>NUCLEOTIDE SEQUENCE [LARGE SCALE GENOMIC DNA]</scope>
    <source>
        <strain evidence="4">cv. Matina 1-6</strain>
    </source>
</reference>
<evidence type="ECO:0000259" key="2">
    <source>
        <dbReference type="Pfam" id="PF14547"/>
    </source>
</evidence>
<dbReference type="InterPro" id="IPR036312">
    <property type="entry name" value="Bifun_inhib/LTP/seed_sf"/>
</dbReference>
<dbReference type="HOGENOM" id="CLU_1274223_0_0_1"/>